<gene>
    <name evidence="4" type="ORF">P5673_023738</name>
</gene>
<reference evidence="4" key="1">
    <citation type="journal article" date="2023" name="G3 (Bethesda)">
        <title>Whole genome assembly and annotation of the endangered Caribbean coral Acropora cervicornis.</title>
        <authorList>
            <person name="Selwyn J.D."/>
            <person name="Vollmer S.V."/>
        </authorList>
    </citation>
    <scope>NUCLEOTIDE SEQUENCE</scope>
    <source>
        <strain evidence="4">K2</strain>
    </source>
</reference>
<dbReference type="GO" id="GO:0003700">
    <property type="term" value="F:DNA-binding transcription factor activity"/>
    <property type="evidence" value="ECO:0007669"/>
    <property type="project" value="InterPro"/>
</dbReference>
<evidence type="ECO:0000256" key="2">
    <source>
        <dbReference type="SAM" id="MobiDB-lite"/>
    </source>
</evidence>
<feature type="region of interest" description="Disordered" evidence="2">
    <location>
        <begin position="477"/>
        <end position="526"/>
    </location>
</feature>
<protein>
    <submittedName>
        <fullName evidence="4">Heat shock factor protein 1</fullName>
    </submittedName>
</protein>
<accession>A0AAD9Q571</accession>
<dbReference type="Proteomes" id="UP001249851">
    <property type="component" value="Unassembled WGS sequence"/>
</dbReference>
<dbReference type="GO" id="GO:0043565">
    <property type="term" value="F:sequence-specific DNA binding"/>
    <property type="evidence" value="ECO:0007669"/>
    <property type="project" value="InterPro"/>
</dbReference>
<feature type="compositionally biased region" description="Basic and acidic residues" evidence="2">
    <location>
        <begin position="237"/>
        <end position="248"/>
    </location>
</feature>
<evidence type="ECO:0000313" key="4">
    <source>
        <dbReference type="EMBL" id="KAK2554769.1"/>
    </source>
</evidence>
<reference evidence="4" key="2">
    <citation type="journal article" date="2023" name="Science">
        <title>Genomic signatures of disease resistance in endangered staghorn corals.</title>
        <authorList>
            <person name="Vollmer S.V."/>
            <person name="Selwyn J.D."/>
            <person name="Despard B.A."/>
            <person name="Roesel C.L."/>
        </authorList>
    </citation>
    <scope>NUCLEOTIDE SEQUENCE</scope>
    <source>
        <strain evidence="4">K2</strain>
    </source>
</reference>
<evidence type="ECO:0000256" key="1">
    <source>
        <dbReference type="ARBA" id="ARBA00023125"/>
    </source>
</evidence>
<dbReference type="EMBL" id="JARQWQ010000067">
    <property type="protein sequence ID" value="KAK2554769.1"/>
    <property type="molecule type" value="Genomic_DNA"/>
</dbReference>
<feature type="compositionally biased region" description="Basic and acidic residues" evidence="2">
    <location>
        <begin position="489"/>
        <end position="502"/>
    </location>
</feature>
<dbReference type="InterPro" id="IPR000232">
    <property type="entry name" value="HSF_DNA-bd"/>
</dbReference>
<organism evidence="4 5">
    <name type="scientific">Acropora cervicornis</name>
    <name type="common">Staghorn coral</name>
    <dbReference type="NCBI Taxonomy" id="6130"/>
    <lineage>
        <taxon>Eukaryota</taxon>
        <taxon>Metazoa</taxon>
        <taxon>Cnidaria</taxon>
        <taxon>Anthozoa</taxon>
        <taxon>Hexacorallia</taxon>
        <taxon>Scleractinia</taxon>
        <taxon>Astrocoeniina</taxon>
        <taxon>Acroporidae</taxon>
        <taxon>Acropora</taxon>
    </lineage>
</organism>
<dbReference type="SMART" id="SM00415">
    <property type="entry name" value="HSF"/>
    <property type="match status" value="1"/>
</dbReference>
<dbReference type="InterPro" id="IPR036390">
    <property type="entry name" value="WH_DNA-bd_sf"/>
</dbReference>
<feature type="domain" description="HSF-type DNA-binding" evidence="3">
    <location>
        <begin position="37"/>
        <end position="120"/>
    </location>
</feature>
<feature type="region of interest" description="Disordered" evidence="2">
    <location>
        <begin position="233"/>
        <end position="268"/>
    </location>
</feature>
<feature type="region of interest" description="Disordered" evidence="2">
    <location>
        <begin position="307"/>
        <end position="334"/>
    </location>
</feature>
<evidence type="ECO:0000259" key="3">
    <source>
        <dbReference type="SMART" id="SM00415"/>
    </source>
</evidence>
<keyword evidence="5" id="KW-1185">Reference proteome</keyword>
<sequence length="526" mass="59550">MANVLEEIVLRDLIQSITTQSMPMRTGDADSSNIHSNVPAFLVKLWKLVEDPQYDEHISMERDFLCTIKPLLRAKYFQNGFRKVIGAEQGGLRSEKDEWEFFNGNFNRYHPELLENVKRKAAPEEKKLKTEDVSKVLHDVQDMKGKQDEMTVKLDQIKRENVTLWNELVELRQKHQRQQQIVNKLFQYLMRLIYQNDKLVQNRKSYGDVESALCLDNLINKWQTFCRLMLQDSTEEPSSKRERYDYRDGSGPSSGQPPPSYSAQRPSTQTLTISDISNVPSTSLPSTSGPLITSLDDESISHARPVVRFPEDSGPSTSQPIVSSPVSTSTAPSYPQASVVQPCVSTGVVTFPEEHNQTPVVHPTHIMEPQSYDEHHSIRNPPIRRGLSQEEVAERNFIGDQVEYISSNLDTIQYQLANHPLMLDNSLFYDVFGNEGGHPCQDPLDLLADRAAASPLPGAVAQNPSQGSELVQYGMQASGASTSPRGPPRTRERAEHYGRREWSPGQQQQQQQSHQSEYDVHHIFNG</sequence>
<dbReference type="AlphaFoldDB" id="A0AAD9Q571"/>
<feature type="compositionally biased region" description="Low complexity" evidence="2">
    <location>
        <begin position="315"/>
        <end position="334"/>
    </location>
</feature>
<dbReference type="PANTHER" id="PTHR10015:SF427">
    <property type="entry name" value="HEAT SHOCK FACTOR PROTEIN"/>
    <property type="match status" value="1"/>
</dbReference>
<dbReference type="PANTHER" id="PTHR10015">
    <property type="entry name" value="HEAT SHOCK TRANSCRIPTION FACTOR"/>
    <property type="match status" value="1"/>
</dbReference>
<keyword evidence="4" id="KW-0346">Stress response</keyword>
<comment type="caution">
    <text evidence="4">The sequence shown here is derived from an EMBL/GenBank/DDBJ whole genome shotgun (WGS) entry which is preliminary data.</text>
</comment>
<keyword evidence="1" id="KW-0238">DNA-binding</keyword>
<proteinExistence type="predicted"/>
<dbReference type="SUPFAM" id="SSF46785">
    <property type="entry name" value="Winged helix' DNA-binding domain"/>
    <property type="match status" value="1"/>
</dbReference>
<evidence type="ECO:0000313" key="5">
    <source>
        <dbReference type="Proteomes" id="UP001249851"/>
    </source>
</evidence>
<name>A0AAD9Q571_ACRCE</name>
<feature type="compositionally biased region" description="Basic and acidic residues" evidence="2">
    <location>
        <begin position="516"/>
        <end position="526"/>
    </location>
</feature>